<dbReference type="SUPFAM" id="SSF53756">
    <property type="entry name" value="UDP-Glycosyltransferase/glycogen phosphorylase"/>
    <property type="match status" value="1"/>
</dbReference>
<dbReference type="RefSeq" id="WP_120763930.1">
    <property type="nucleotide sequence ID" value="NZ_CP032630.1"/>
</dbReference>
<dbReference type="EMBL" id="CP032630">
    <property type="protein sequence ID" value="AYF99562.1"/>
    <property type="molecule type" value="Genomic_DNA"/>
</dbReference>
<accession>A0A387B7C6</accession>
<organism evidence="2 3">
    <name type="scientific">Protaetiibacter intestinalis</name>
    <dbReference type="NCBI Taxonomy" id="2419774"/>
    <lineage>
        <taxon>Bacteria</taxon>
        <taxon>Bacillati</taxon>
        <taxon>Actinomycetota</taxon>
        <taxon>Actinomycetes</taxon>
        <taxon>Micrococcales</taxon>
        <taxon>Microbacteriaceae</taxon>
        <taxon>Protaetiibacter</taxon>
    </lineage>
</organism>
<dbReference type="InterPro" id="IPR007554">
    <property type="entry name" value="Glycerophosphate_synth"/>
</dbReference>
<dbReference type="KEGG" id="lyd:D7I47_10720"/>
<sequence>MGIVSDLKAARKVLRNALRSRETRRELAHRIQTEGTGEPAEVHIAVYFADTRVNLYQIRQWYAPLAELARTHPVTIITRSPGATLTLKNEAPVPVVYCRRVTDLEAFVGRHDVRIVFYVNQNMKNFQMFRYGRMWHVFINHGESDKMYMTTNQFKAYDYALVAGQAAVDRLSAKLWGYDVATKAIPIGRPQADHFAGEVPYPDDERTVVLYAPTWEGDRPAAAYGSIASHGVALADAVLASPAHRLVYRPHPRSGVIDRAYRAANQRIIAAIAAANEADPTAHHVYDDGPQLGWQLADADVAITDISAMVYDRLAVGKPIIVARPASPDAEVDEQGFLGATTWLYADDAPNVLAALERELNDPEAREKLAYWSTHHFGDTAPGAATARFHGAVEQLIAEWDRHAVVHATDRHTSESDPFDDDEDEEGLPASGD</sequence>
<dbReference type="InterPro" id="IPR043148">
    <property type="entry name" value="TagF_C"/>
</dbReference>
<dbReference type="OrthoDB" id="7806295at2"/>
<evidence type="ECO:0000256" key="1">
    <source>
        <dbReference type="SAM" id="MobiDB-lite"/>
    </source>
</evidence>
<name>A0A387B7C6_9MICO</name>
<evidence type="ECO:0000313" key="2">
    <source>
        <dbReference type="EMBL" id="AYF99562.1"/>
    </source>
</evidence>
<dbReference type="GO" id="GO:0016020">
    <property type="term" value="C:membrane"/>
    <property type="evidence" value="ECO:0007669"/>
    <property type="project" value="InterPro"/>
</dbReference>
<reference evidence="3" key="1">
    <citation type="submission" date="2018-09" db="EMBL/GenBank/DDBJ databases">
        <title>Genome sequencing of strain 2DFWR-13.</title>
        <authorList>
            <person name="Heo J."/>
            <person name="Kim S.-J."/>
            <person name="Kwon S.-W."/>
        </authorList>
    </citation>
    <scope>NUCLEOTIDE SEQUENCE [LARGE SCALE GENOMIC DNA]</scope>
    <source>
        <strain evidence="3">2DFWR-13</strain>
    </source>
</reference>
<feature type="compositionally biased region" description="Acidic residues" evidence="1">
    <location>
        <begin position="417"/>
        <end position="427"/>
    </location>
</feature>
<dbReference type="Proteomes" id="UP000278886">
    <property type="component" value="Chromosome"/>
</dbReference>
<protein>
    <recommendedName>
        <fullName evidence="4">CDP-glycerol--glycerophosphate glycerophosphotransferase</fullName>
    </recommendedName>
</protein>
<keyword evidence="3" id="KW-1185">Reference proteome</keyword>
<dbReference type="GO" id="GO:0047355">
    <property type="term" value="F:CDP-glycerol glycerophosphotransferase activity"/>
    <property type="evidence" value="ECO:0007669"/>
    <property type="project" value="InterPro"/>
</dbReference>
<evidence type="ECO:0008006" key="4">
    <source>
        <dbReference type="Google" id="ProtNLM"/>
    </source>
</evidence>
<dbReference type="Gene3D" id="3.40.50.12580">
    <property type="match status" value="1"/>
</dbReference>
<proteinExistence type="predicted"/>
<gene>
    <name evidence="2" type="ORF">D7I47_10720</name>
</gene>
<dbReference type="Pfam" id="PF04464">
    <property type="entry name" value="Glyphos_transf"/>
    <property type="match status" value="1"/>
</dbReference>
<dbReference type="AlphaFoldDB" id="A0A387B7C6"/>
<evidence type="ECO:0000313" key="3">
    <source>
        <dbReference type="Proteomes" id="UP000278886"/>
    </source>
</evidence>
<feature type="region of interest" description="Disordered" evidence="1">
    <location>
        <begin position="409"/>
        <end position="433"/>
    </location>
</feature>